<gene>
    <name evidence="2" type="ORF">LCGC14_2011720</name>
</gene>
<dbReference type="Gene3D" id="3.30.1540.10">
    <property type="entry name" value="formyl-coa transferase, domain 3"/>
    <property type="match status" value="1"/>
</dbReference>
<dbReference type="Pfam" id="PF02515">
    <property type="entry name" value="CoA_transf_3"/>
    <property type="match status" value="1"/>
</dbReference>
<dbReference type="PANTHER" id="PTHR48207:SF3">
    <property type="entry name" value="SUCCINATE--HYDROXYMETHYLGLUTARATE COA-TRANSFERASE"/>
    <property type="match status" value="1"/>
</dbReference>
<dbReference type="InterPro" id="IPR023606">
    <property type="entry name" value="CoA-Trfase_III_dom_1_sf"/>
</dbReference>
<dbReference type="SUPFAM" id="SSF89796">
    <property type="entry name" value="CoA-transferase family III (CaiB/BaiF)"/>
    <property type="match status" value="1"/>
</dbReference>
<evidence type="ECO:0000256" key="1">
    <source>
        <dbReference type="ARBA" id="ARBA00022679"/>
    </source>
</evidence>
<name>A0A0F9HXE7_9ZZZZ</name>
<keyword evidence="1" id="KW-0808">Transferase</keyword>
<reference evidence="2" key="1">
    <citation type="journal article" date="2015" name="Nature">
        <title>Complex archaea that bridge the gap between prokaryotes and eukaryotes.</title>
        <authorList>
            <person name="Spang A."/>
            <person name="Saw J.H."/>
            <person name="Jorgensen S.L."/>
            <person name="Zaremba-Niedzwiedzka K."/>
            <person name="Martijn J."/>
            <person name="Lind A.E."/>
            <person name="van Eijk R."/>
            <person name="Schleper C."/>
            <person name="Guy L."/>
            <person name="Ettema T.J."/>
        </authorList>
    </citation>
    <scope>NUCLEOTIDE SEQUENCE</scope>
</reference>
<sequence>MASALENVRVLDLTQLEAGPSCTVHLAYLGAEVIKIEKPIVGERGRTLFLGEGEEGDCWYFVMLNANKKSVTLDLKSDKGIEIFKKMVKLADVVAENFLPGTMDRLGLSYEILQKINPRIIYASLTGYGLSGKYRDYPSFDIIAQAMGGAMSCNGYPDRPPVRCGPSIGDVGGGMNLVIGILAALYNREKTGKGEFVEVSLQDSIVNLLRSAYQAHYHTGKPIPRIGSRYAGLCPWDIYQTKDGYVVIGAIILEQWVNLCQVIGRGEMAHAKGYERSADRYWKHRDEVDQMITRWTSGKEKKEVMEKFIANGIPCGMVMDSAELLEDPHLLEKGMIVETTHPEKGAFKQLACPVKLRHTKTTITSAPLLGQNNQEIYSHLLGYTEDQLLKLEDEKII</sequence>
<accession>A0A0F9HXE7</accession>
<dbReference type="PANTHER" id="PTHR48207">
    <property type="entry name" value="SUCCINATE--HYDROXYMETHYLGLUTARATE COA-TRANSFERASE"/>
    <property type="match status" value="1"/>
</dbReference>
<dbReference type="InterPro" id="IPR044855">
    <property type="entry name" value="CoA-Trfase_III_dom3_sf"/>
</dbReference>
<proteinExistence type="predicted"/>
<dbReference type="InterPro" id="IPR003673">
    <property type="entry name" value="CoA-Trfase_fam_III"/>
</dbReference>
<evidence type="ECO:0000313" key="2">
    <source>
        <dbReference type="EMBL" id="KKL79747.1"/>
    </source>
</evidence>
<dbReference type="Gene3D" id="3.40.50.10540">
    <property type="entry name" value="Crotonobetainyl-coa:carnitine coa-transferase, domain 1"/>
    <property type="match status" value="1"/>
</dbReference>
<evidence type="ECO:0008006" key="3">
    <source>
        <dbReference type="Google" id="ProtNLM"/>
    </source>
</evidence>
<comment type="caution">
    <text evidence="2">The sequence shown here is derived from an EMBL/GenBank/DDBJ whole genome shotgun (WGS) entry which is preliminary data.</text>
</comment>
<protein>
    <recommendedName>
        <fullName evidence="3">Formyl-CoA transferase</fullName>
    </recommendedName>
</protein>
<organism evidence="2">
    <name type="scientific">marine sediment metagenome</name>
    <dbReference type="NCBI Taxonomy" id="412755"/>
    <lineage>
        <taxon>unclassified sequences</taxon>
        <taxon>metagenomes</taxon>
        <taxon>ecological metagenomes</taxon>
    </lineage>
</organism>
<dbReference type="AlphaFoldDB" id="A0A0F9HXE7"/>
<dbReference type="GO" id="GO:0008410">
    <property type="term" value="F:CoA-transferase activity"/>
    <property type="evidence" value="ECO:0007669"/>
    <property type="project" value="TreeGrafter"/>
</dbReference>
<dbReference type="EMBL" id="LAZR01023076">
    <property type="protein sequence ID" value="KKL79747.1"/>
    <property type="molecule type" value="Genomic_DNA"/>
</dbReference>
<dbReference type="InterPro" id="IPR050483">
    <property type="entry name" value="CoA-transferase_III_domain"/>
</dbReference>